<evidence type="ECO:0000313" key="8">
    <source>
        <dbReference type="Proteomes" id="UP001232245"/>
    </source>
</evidence>
<name>A0ABT9Z6F9_9BACI</name>
<keyword evidence="7" id="KW-0966">Cell projection</keyword>
<feature type="compositionally biased region" description="Polar residues" evidence="6">
    <location>
        <begin position="30"/>
        <end position="39"/>
    </location>
</feature>
<evidence type="ECO:0000313" key="7">
    <source>
        <dbReference type="EMBL" id="MDQ0227595.1"/>
    </source>
</evidence>
<keyword evidence="7" id="KW-0969">Cilium</keyword>
<keyword evidence="7" id="KW-0282">Flagellum</keyword>
<feature type="region of interest" description="Disordered" evidence="6">
    <location>
        <begin position="160"/>
        <end position="180"/>
    </location>
</feature>
<feature type="transmembrane region" description="Helical" evidence="5">
    <location>
        <begin position="51"/>
        <end position="69"/>
    </location>
</feature>
<feature type="region of interest" description="Disordered" evidence="6">
    <location>
        <begin position="1"/>
        <end position="39"/>
    </location>
</feature>
<sequence>MNDSVWQNLNKEEQTKDKSENAKNLETEENPQPNTEQTENNDALSVTAFDFIKMFIALAFVLFLIYFLLKFVTKRNRFAQQGQSMINLGGTSLGQNKSIQMVKVGERVLVVGVGDSISLLKEIEDEKERKELIEAFEQKQEQIVAPKDIVQKLSTYLTQNKQKQSANENGTSFSKAFKEQLDNLKKERTKQLEEVKRKGLNKNE</sequence>
<dbReference type="Proteomes" id="UP001232245">
    <property type="component" value="Unassembled WGS sequence"/>
</dbReference>
<dbReference type="NCBIfam" id="TIGR03500">
    <property type="entry name" value="FliO_TIGR"/>
    <property type="match status" value="1"/>
</dbReference>
<accession>A0ABT9Z6F9</accession>
<keyword evidence="3 5" id="KW-1133">Transmembrane helix</keyword>
<dbReference type="Pfam" id="PF04347">
    <property type="entry name" value="FliO"/>
    <property type="match status" value="1"/>
</dbReference>
<keyword evidence="2 5" id="KW-0812">Transmembrane</keyword>
<organism evidence="7 8">
    <name type="scientific">Metabacillus niabensis</name>
    <dbReference type="NCBI Taxonomy" id="324854"/>
    <lineage>
        <taxon>Bacteria</taxon>
        <taxon>Bacillati</taxon>
        <taxon>Bacillota</taxon>
        <taxon>Bacilli</taxon>
        <taxon>Bacillales</taxon>
        <taxon>Bacillaceae</taxon>
        <taxon>Metabacillus</taxon>
    </lineage>
</organism>
<evidence type="ECO:0000256" key="3">
    <source>
        <dbReference type="ARBA" id="ARBA00022989"/>
    </source>
</evidence>
<proteinExistence type="inferred from homology"/>
<evidence type="ECO:0000256" key="2">
    <source>
        <dbReference type="ARBA" id="ARBA00022692"/>
    </source>
</evidence>
<comment type="similarity">
    <text evidence="5">Belongs to the FliO/MopB family.</text>
</comment>
<protein>
    <recommendedName>
        <fullName evidence="5">Flagellar protein</fullName>
    </recommendedName>
</protein>
<keyword evidence="1 5" id="KW-1003">Cell membrane</keyword>
<evidence type="ECO:0000256" key="1">
    <source>
        <dbReference type="ARBA" id="ARBA00022475"/>
    </source>
</evidence>
<evidence type="ECO:0000256" key="5">
    <source>
        <dbReference type="RuleBase" id="RU362064"/>
    </source>
</evidence>
<comment type="caution">
    <text evidence="7">The sequence shown here is derived from an EMBL/GenBank/DDBJ whole genome shotgun (WGS) entry which is preliminary data.</text>
</comment>
<keyword evidence="4 5" id="KW-0472">Membrane</keyword>
<dbReference type="InterPro" id="IPR022781">
    <property type="entry name" value="Flagellar_biosynth_FliO"/>
</dbReference>
<dbReference type="EMBL" id="JAUSTZ010000010">
    <property type="protein sequence ID" value="MDQ0227595.1"/>
    <property type="molecule type" value="Genomic_DNA"/>
</dbReference>
<evidence type="ECO:0000256" key="4">
    <source>
        <dbReference type="ARBA" id="ARBA00023136"/>
    </source>
</evidence>
<feature type="compositionally biased region" description="Basic and acidic residues" evidence="6">
    <location>
        <begin position="10"/>
        <end position="26"/>
    </location>
</feature>
<feature type="compositionally biased region" description="Polar residues" evidence="6">
    <location>
        <begin position="160"/>
        <end position="174"/>
    </location>
</feature>
<gene>
    <name evidence="7" type="ORF">J2S02_003942</name>
</gene>
<keyword evidence="5" id="KW-0975">Bacterial flagellum</keyword>
<evidence type="ECO:0000256" key="6">
    <source>
        <dbReference type="SAM" id="MobiDB-lite"/>
    </source>
</evidence>
<reference evidence="7 8" key="1">
    <citation type="submission" date="2023-07" db="EMBL/GenBank/DDBJ databases">
        <title>Genomic Encyclopedia of Type Strains, Phase IV (KMG-IV): sequencing the most valuable type-strain genomes for metagenomic binning, comparative biology and taxonomic classification.</title>
        <authorList>
            <person name="Goeker M."/>
        </authorList>
    </citation>
    <scope>NUCLEOTIDE SEQUENCE [LARGE SCALE GENOMIC DNA]</scope>
    <source>
        <strain evidence="7 8">DSM 17723</strain>
    </source>
</reference>
<dbReference type="RefSeq" id="WP_174880055.1">
    <property type="nucleotide sequence ID" value="NZ_CADEPK010000094.1"/>
</dbReference>
<comment type="subcellular location">
    <subcellularLocation>
        <location evidence="5">Cell membrane</location>
    </subcellularLocation>
    <subcellularLocation>
        <location evidence="5">Bacterial flagellum basal body</location>
    </subcellularLocation>
</comment>
<keyword evidence="8" id="KW-1185">Reference proteome</keyword>